<keyword evidence="7 8" id="KW-0998">Cell outer membrane</keyword>
<comment type="similarity">
    <text evidence="8 9">Belongs to the TonB-dependent receptor family.</text>
</comment>
<dbReference type="SUPFAM" id="SSF56935">
    <property type="entry name" value="Porins"/>
    <property type="match status" value="1"/>
</dbReference>
<reference evidence="13 14" key="1">
    <citation type="journal article" date="2010" name="Stand. Genomic Sci.">
        <title>Complete genome sequence of Ferrimonas balearica type strain (PAT).</title>
        <authorList>
            <person name="Nolan M."/>
            <person name="Sikorski J."/>
            <person name="Davenport K."/>
            <person name="Lucas S."/>
            <person name="Glavina Del Rio T."/>
            <person name="Tice H."/>
            <person name="Cheng J."/>
            <person name="Goodwin L."/>
            <person name="Pitluck S."/>
            <person name="Liolios K."/>
            <person name="Ivanova N."/>
            <person name="Mavromatis K."/>
            <person name="Ovchinnikova G."/>
            <person name="Pati A."/>
            <person name="Chen A."/>
            <person name="Palaniappan K."/>
            <person name="Land M."/>
            <person name="Hauser L."/>
            <person name="Chang Y."/>
            <person name="Jeffries C."/>
            <person name="Tapia R."/>
            <person name="Brettin T."/>
            <person name="Detter J."/>
            <person name="Han C."/>
            <person name="Yasawong M."/>
            <person name="Rohde M."/>
            <person name="Tindall B."/>
            <person name="Goker M."/>
            <person name="Woyke T."/>
            <person name="Bristow J."/>
            <person name="Eisen J."/>
            <person name="Markowitz V."/>
            <person name="Hugenholtz P."/>
            <person name="Kyrpides N."/>
            <person name="Klenk H."/>
            <person name="Lapidus A."/>
        </authorList>
    </citation>
    <scope>NUCLEOTIDE SEQUENCE [LARGE SCALE GENOMIC DNA]</scope>
    <source>
        <strain evidence="14">DSM 9799 / CCM 4581 / KCTC 23876 / PAT</strain>
    </source>
</reference>
<dbReference type="AlphaFoldDB" id="E1SW84"/>
<dbReference type="InterPro" id="IPR000531">
    <property type="entry name" value="Beta-barrel_TonB"/>
</dbReference>
<accession>E1SW84</accession>
<evidence type="ECO:0000256" key="1">
    <source>
        <dbReference type="ARBA" id="ARBA00004571"/>
    </source>
</evidence>
<dbReference type="GO" id="GO:0009279">
    <property type="term" value="C:cell outer membrane"/>
    <property type="evidence" value="ECO:0007669"/>
    <property type="project" value="UniProtKB-SubCell"/>
</dbReference>
<dbReference type="RefSeq" id="WP_013344679.1">
    <property type="nucleotide sequence ID" value="NC_014541.1"/>
</dbReference>
<proteinExistence type="inferred from homology"/>
<feature type="signal peptide" evidence="10">
    <location>
        <begin position="1"/>
        <end position="31"/>
    </location>
</feature>
<evidence type="ECO:0000259" key="12">
    <source>
        <dbReference type="Pfam" id="PF07715"/>
    </source>
</evidence>
<dbReference type="eggNOG" id="COG1629">
    <property type="taxonomic scope" value="Bacteria"/>
</dbReference>
<keyword evidence="2 8" id="KW-0813">Transport</keyword>
<evidence type="ECO:0000256" key="6">
    <source>
        <dbReference type="ARBA" id="ARBA00023136"/>
    </source>
</evidence>
<keyword evidence="14" id="KW-1185">Reference proteome</keyword>
<evidence type="ECO:0000256" key="8">
    <source>
        <dbReference type="PROSITE-ProRule" id="PRU01360"/>
    </source>
</evidence>
<dbReference type="KEGG" id="fbl:Fbal_1164"/>
<keyword evidence="13" id="KW-0675">Receptor</keyword>
<dbReference type="InterPro" id="IPR039426">
    <property type="entry name" value="TonB-dep_rcpt-like"/>
</dbReference>
<keyword evidence="6 8" id="KW-0472">Membrane</keyword>
<comment type="subcellular location">
    <subcellularLocation>
        <location evidence="1 8">Cell outer membrane</location>
        <topology evidence="1 8">Multi-pass membrane protein</topology>
    </subcellularLocation>
</comment>
<dbReference type="Gene3D" id="2.170.130.10">
    <property type="entry name" value="TonB-dependent receptor, plug domain"/>
    <property type="match status" value="1"/>
</dbReference>
<keyword evidence="10" id="KW-0732">Signal</keyword>
<dbReference type="GeneID" id="67181399"/>
<name>E1SW84_FERBD</name>
<evidence type="ECO:0000256" key="9">
    <source>
        <dbReference type="RuleBase" id="RU003357"/>
    </source>
</evidence>
<dbReference type="Gene3D" id="2.40.170.20">
    <property type="entry name" value="TonB-dependent receptor, beta-barrel domain"/>
    <property type="match status" value="1"/>
</dbReference>
<keyword evidence="4 8" id="KW-0812">Transmembrane</keyword>
<evidence type="ECO:0000259" key="11">
    <source>
        <dbReference type="Pfam" id="PF00593"/>
    </source>
</evidence>
<keyword evidence="3 8" id="KW-1134">Transmembrane beta strand</keyword>
<dbReference type="HOGENOM" id="CLU_010745_0_1_6"/>
<sequence>MKNNSAITKAIRLALLAGATGTAMTAPIAMAAEGDEVERIVVTGSAIKRTDLEGALPVQVIDSEAIAKSGVTNVPDLIQQLPAMQGFTTSSDSVGGGGGGMQTASIHDLGSSYTLVLLNGRRLAPAGSGSTINLNSIPFAAIDRVELLTDGASALYGSDAIAGVVNFILKKDFQGFDVSARYDMPEKSGGKSWNGSITAGLGELSVDGYNLMVSYTHESQEQLASNQRDFAKTGIIPFMNEGRELYFFNGSGNGIPGNARVTILDSEGNIVKDEDDNLLRRAFNPYFAQTGACAPATSAIEEECWFDYTSTIEIIPEQQRDSVFTNAHFEINEELSLFIEANWASTSMTSRIAPYPTGWFKLPSDSQLVTDYIVPYLTDDELAAFQEGNLSTQARWRALPAGNRTTEWDSQTLHFVTGLEGVIGNIDYSAAAFYSSNDSDQNYPTGWLLEEEFVDAVSSGNINVFVPADEFDASSQEALDKTIYSGNWDTTKVAVAGFDFKASMPVFELPAGEVYMATGFDWRTTSFDYSISDANRDELILFKSTSEEYDLERINWGIFAEFAIPVFDNFDVSASVRYDNIGEIDDNLNDGVKGVDQSDITYKISGRYQATEDLLVRASYGTGFKAPSMLEIARPRDEYGVTGGNYECPFPSADALAQYCLSGKSQYPVYLQGNEQLKPETSAQATVGFVYAPSQEFSVTVDYWKVQMEDQVASLTEAQIFADAELYRELFTTKTNSGTGEEELAILMSQVNVGESNYSGIDWSTSLTNELSFGTLVTAFSGTYMIESEYTKPGTDEWVSSMGRFGDNNSVTFRVISQLSSTLVMDAFSHTLRASYRSGYRDQFQSKDGCAVTEVDAFGDCVNVQLSIPSYTTWDYQTKYFITDDLAMTFGVNNLFDATPSLSLRSGGAGHQVGYDPRYTDSFGRTYYLQADYSF</sequence>
<dbReference type="InterPro" id="IPR037066">
    <property type="entry name" value="Plug_dom_sf"/>
</dbReference>
<dbReference type="PANTHER" id="PTHR47234">
    <property type="match status" value="1"/>
</dbReference>
<dbReference type="InterPro" id="IPR036942">
    <property type="entry name" value="Beta-barrel_TonB_sf"/>
</dbReference>
<dbReference type="Pfam" id="PF00593">
    <property type="entry name" value="TonB_dep_Rec_b-barrel"/>
    <property type="match status" value="1"/>
</dbReference>
<evidence type="ECO:0000256" key="4">
    <source>
        <dbReference type="ARBA" id="ARBA00022692"/>
    </source>
</evidence>
<evidence type="ECO:0000256" key="10">
    <source>
        <dbReference type="SAM" id="SignalP"/>
    </source>
</evidence>
<dbReference type="STRING" id="550540.Fbal_1164"/>
<dbReference type="EMBL" id="CP002209">
    <property type="protein sequence ID" value="ADN75373.1"/>
    <property type="molecule type" value="Genomic_DNA"/>
</dbReference>
<organism evidence="13 14">
    <name type="scientific">Ferrimonas balearica (strain DSM 9799 / CCM 4581 / KCTC 23876 / PAT)</name>
    <dbReference type="NCBI Taxonomy" id="550540"/>
    <lineage>
        <taxon>Bacteria</taxon>
        <taxon>Pseudomonadati</taxon>
        <taxon>Pseudomonadota</taxon>
        <taxon>Gammaproteobacteria</taxon>
        <taxon>Alteromonadales</taxon>
        <taxon>Ferrimonadaceae</taxon>
        <taxon>Ferrimonas</taxon>
    </lineage>
</organism>
<dbReference type="Proteomes" id="UP000006683">
    <property type="component" value="Chromosome"/>
</dbReference>
<dbReference type="eggNOG" id="COG4771">
    <property type="taxonomic scope" value="Bacteria"/>
</dbReference>
<keyword evidence="5 9" id="KW-0798">TonB box</keyword>
<dbReference type="OrthoDB" id="9815954at2"/>
<dbReference type="Pfam" id="PF07715">
    <property type="entry name" value="Plug"/>
    <property type="match status" value="1"/>
</dbReference>
<feature type="chain" id="PRO_5003151587" evidence="10">
    <location>
        <begin position="32"/>
        <end position="935"/>
    </location>
</feature>
<feature type="domain" description="TonB-dependent receptor-like beta-barrel" evidence="11">
    <location>
        <begin position="392"/>
        <end position="895"/>
    </location>
</feature>
<feature type="domain" description="TonB-dependent receptor plug" evidence="12">
    <location>
        <begin position="56"/>
        <end position="164"/>
    </location>
</feature>
<evidence type="ECO:0000256" key="2">
    <source>
        <dbReference type="ARBA" id="ARBA00022448"/>
    </source>
</evidence>
<evidence type="ECO:0000256" key="3">
    <source>
        <dbReference type="ARBA" id="ARBA00022452"/>
    </source>
</evidence>
<dbReference type="PROSITE" id="PS52016">
    <property type="entry name" value="TONB_DEPENDENT_REC_3"/>
    <property type="match status" value="1"/>
</dbReference>
<dbReference type="InterPro" id="IPR012910">
    <property type="entry name" value="Plug_dom"/>
</dbReference>
<evidence type="ECO:0000313" key="14">
    <source>
        <dbReference type="Proteomes" id="UP000006683"/>
    </source>
</evidence>
<protein>
    <submittedName>
        <fullName evidence="13">TonB-dependent receptor</fullName>
    </submittedName>
</protein>
<evidence type="ECO:0000256" key="7">
    <source>
        <dbReference type="ARBA" id="ARBA00023237"/>
    </source>
</evidence>
<dbReference type="CDD" id="cd01347">
    <property type="entry name" value="ligand_gated_channel"/>
    <property type="match status" value="1"/>
</dbReference>
<gene>
    <name evidence="13" type="ordered locus">Fbal_1164</name>
</gene>
<evidence type="ECO:0000313" key="13">
    <source>
        <dbReference type="EMBL" id="ADN75373.1"/>
    </source>
</evidence>
<evidence type="ECO:0000256" key="5">
    <source>
        <dbReference type="ARBA" id="ARBA00023077"/>
    </source>
</evidence>
<dbReference type="PANTHER" id="PTHR47234:SF2">
    <property type="entry name" value="TONB-DEPENDENT RECEPTOR"/>
    <property type="match status" value="1"/>
</dbReference>